<gene>
    <name evidence="8" type="ORF">CK500_15575</name>
</gene>
<reference evidence="8 9" key="1">
    <citation type="submission" date="2017-08" db="EMBL/GenBank/DDBJ databases">
        <title>The strain WRN001 was isolated from Binhai saline alkaline soil, Tianjin, China.</title>
        <authorList>
            <person name="Liu D."/>
            <person name="Zhang G."/>
        </authorList>
    </citation>
    <scope>NUCLEOTIDE SEQUENCE [LARGE SCALE GENOMIC DNA]</scope>
    <source>
        <strain evidence="8 9">WN019</strain>
    </source>
</reference>
<dbReference type="Gene3D" id="2.60.40.420">
    <property type="entry name" value="Cupredoxins - blue copper proteins"/>
    <property type="match status" value="1"/>
</dbReference>
<dbReference type="EMBL" id="NSKC01000012">
    <property type="protein sequence ID" value="PAU80281.1"/>
    <property type="molecule type" value="Genomic_DNA"/>
</dbReference>
<keyword evidence="1" id="KW-0813">Transport</keyword>
<feature type="domain" description="Blue (type 1) copper" evidence="7">
    <location>
        <begin position="61"/>
        <end position="84"/>
    </location>
</feature>
<dbReference type="GO" id="GO:0009055">
    <property type="term" value="F:electron transfer activity"/>
    <property type="evidence" value="ECO:0007669"/>
    <property type="project" value="InterPro"/>
</dbReference>
<evidence type="ECO:0000256" key="4">
    <source>
        <dbReference type="ARBA" id="ARBA00023008"/>
    </source>
</evidence>
<keyword evidence="3" id="KW-0249">Electron transport</keyword>
<keyword evidence="9" id="KW-1185">Reference proteome</keyword>
<evidence type="ECO:0000313" key="8">
    <source>
        <dbReference type="EMBL" id="PAU80281.1"/>
    </source>
</evidence>
<dbReference type="InterPro" id="IPR028871">
    <property type="entry name" value="BlueCu_1_BS"/>
</dbReference>
<dbReference type="GO" id="GO:0005507">
    <property type="term" value="F:copper ion binding"/>
    <property type="evidence" value="ECO:0007669"/>
    <property type="project" value="InterPro"/>
</dbReference>
<evidence type="ECO:0000256" key="1">
    <source>
        <dbReference type="ARBA" id="ARBA00022448"/>
    </source>
</evidence>
<protein>
    <recommendedName>
        <fullName evidence="7">Blue (type 1) copper domain-containing protein</fullName>
    </recommendedName>
</protein>
<comment type="caution">
    <text evidence="8">The sequence shown here is derived from an EMBL/GenBank/DDBJ whole genome shotgun (WGS) entry which is preliminary data.</text>
</comment>
<accession>A0A2A2F3W0</accession>
<dbReference type="PROSITE" id="PS00196">
    <property type="entry name" value="COPPER_BLUE"/>
    <property type="match status" value="1"/>
</dbReference>
<keyword evidence="6" id="KW-1133">Transmembrane helix</keyword>
<keyword evidence="6" id="KW-0472">Membrane</keyword>
<name>A0A2A2F3W0_9EURY</name>
<keyword evidence="4" id="KW-0186">Copper</keyword>
<sequence>MVFAQIRPSHTSYGNRRAFVMVTYRSISPVLVSHLYLLPPLILTSILLRIVSLSSLTKDEWSGTYTYVCTPHEVVGMKGAIHVELSSLRPDDEVLALLFPAGENATRPSGDRSLLPEIASVTRTPEPVPPSDRC</sequence>
<dbReference type="SUPFAM" id="SSF49503">
    <property type="entry name" value="Cupredoxins"/>
    <property type="match status" value="1"/>
</dbReference>
<evidence type="ECO:0000256" key="2">
    <source>
        <dbReference type="ARBA" id="ARBA00022723"/>
    </source>
</evidence>
<dbReference type="AlphaFoldDB" id="A0A2A2F3W0"/>
<feature type="transmembrane region" description="Helical" evidence="6">
    <location>
        <begin position="31"/>
        <end position="51"/>
    </location>
</feature>
<evidence type="ECO:0000313" key="9">
    <source>
        <dbReference type="Proteomes" id="UP000218083"/>
    </source>
</evidence>
<evidence type="ECO:0000256" key="3">
    <source>
        <dbReference type="ARBA" id="ARBA00022982"/>
    </source>
</evidence>
<keyword evidence="2" id="KW-0479">Metal-binding</keyword>
<evidence type="ECO:0000256" key="6">
    <source>
        <dbReference type="SAM" id="Phobius"/>
    </source>
</evidence>
<dbReference type="Proteomes" id="UP000218083">
    <property type="component" value="Unassembled WGS sequence"/>
</dbReference>
<keyword evidence="6" id="KW-0812">Transmembrane</keyword>
<proteinExistence type="predicted"/>
<evidence type="ECO:0000256" key="5">
    <source>
        <dbReference type="SAM" id="MobiDB-lite"/>
    </source>
</evidence>
<dbReference type="InterPro" id="IPR008972">
    <property type="entry name" value="Cupredoxin"/>
</dbReference>
<feature type="region of interest" description="Disordered" evidence="5">
    <location>
        <begin position="103"/>
        <end position="134"/>
    </location>
</feature>
<organism evidence="8 9">
    <name type="scientific">Halorubrum salipaludis</name>
    <dbReference type="NCBI Taxonomy" id="2032630"/>
    <lineage>
        <taxon>Archaea</taxon>
        <taxon>Methanobacteriati</taxon>
        <taxon>Methanobacteriota</taxon>
        <taxon>Stenosarchaea group</taxon>
        <taxon>Halobacteria</taxon>
        <taxon>Halobacteriales</taxon>
        <taxon>Haloferacaceae</taxon>
        <taxon>Halorubrum</taxon>
    </lineage>
</organism>
<dbReference type="Pfam" id="PF00127">
    <property type="entry name" value="Copper-bind"/>
    <property type="match status" value="1"/>
</dbReference>
<evidence type="ECO:0000259" key="7">
    <source>
        <dbReference type="Pfam" id="PF00127"/>
    </source>
</evidence>
<dbReference type="InterPro" id="IPR000923">
    <property type="entry name" value="BlueCu_1"/>
</dbReference>